<feature type="domain" description="Glycosyltransferase subfamily 4-like N-terminal" evidence="2">
    <location>
        <begin position="17"/>
        <end position="174"/>
    </location>
</feature>
<reference evidence="4" key="1">
    <citation type="submission" date="2018-11" db="EMBL/GenBank/DDBJ databases">
        <title>Genome sequencing of a novel mesophilic and cellulolytic organism within the genus Hungateiclostridium.</title>
        <authorList>
            <person name="Rettenmaier R."/>
            <person name="Liebl W."/>
            <person name="Zverlov V."/>
        </authorList>
    </citation>
    <scope>NUCLEOTIDE SEQUENCE [LARGE SCALE GENOMIC DNA]</scope>
    <source>
        <strain evidence="4">N2K1</strain>
    </source>
</reference>
<proteinExistence type="predicted"/>
<name>A0A4Q0I6F6_9FIRM</name>
<dbReference type="GO" id="GO:0016758">
    <property type="term" value="F:hexosyltransferase activity"/>
    <property type="evidence" value="ECO:0007669"/>
    <property type="project" value="TreeGrafter"/>
</dbReference>
<protein>
    <submittedName>
        <fullName evidence="3">Glycosyltransferase family 1 protein</fullName>
    </submittedName>
</protein>
<dbReference type="SUPFAM" id="SSF53756">
    <property type="entry name" value="UDP-Glycosyltransferase/glycogen phosphorylase"/>
    <property type="match status" value="1"/>
</dbReference>
<keyword evidence="3" id="KW-0808">Transferase</keyword>
<evidence type="ECO:0000313" key="3">
    <source>
        <dbReference type="EMBL" id="RXE59405.1"/>
    </source>
</evidence>
<organism evidence="3 4">
    <name type="scientific">Acetivibrio mesophilus</name>
    <dbReference type="NCBI Taxonomy" id="2487273"/>
    <lineage>
        <taxon>Bacteria</taxon>
        <taxon>Bacillati</taxon>
        <taxon>Bacillota</taxon>
        <taxon>Clostridia</taxon>
        <taxon>Eubacteriales</taxon>
        <taxon>Oscillospiraceae</taxon>
        <taxon>Acetivibrio</taxon>
    </lineage>
</organism>
<dbReference type="PANTHER" id="PTHR45947">
    <property type="entry name" value="SULFOQUINOVOSYL TRANSFERASE SQD2"/>
    <property type="match status" value="1"/>
</dbReference>
<evidence type="ECO:0000259" key="2">
    <source>
        <dbReference type="Pfam" id="PF13439"/>
    </source>
</evidence>
<evidence type="ECO:0000259" key="1">
    <source>
        <dbReference type="Pfam" id="PF00534"/>
    </source>
</evidence>
<dbReference type="Proteomes" id="UP000289166">
    <property type="component" value="Unassembled WGS sequence"/>
</dbReference>
<sequence>MKKTLTILQLRSEFRDNGPGTQSLEIAREMSRRGHNTIFASSGGILAEEIRKEFKHIDIPTLAIHKRGPVSTIKNIMKIRKILKEEDIDVIHGHNAAATFTAYLASKTVNKKVAITHSVRGMEIRKGYQWRNLIYRLYPATFFAVSDFTKQMLVRAGVREDRIINTYNGVDTEKFNVSKYNKDSFRNEIGARKDTVLIGTVGRVNYNKGQEVLIRAIPHILKRTPNFKVVIVGDGEKLETCQKLAIDLGVQEFVHFTGFRRDIPNIQAALDIYTLASVKGEMFPNSILEAMAMGNPWVASKLSGIPEISENGKNGLLVEPNNCEDLADKLSKLIIDENLRRDMGENCIKTINEKYTIKSVCDAIEFEYLNAAIQLICEG</sequence>
<dbReference type="InterPro" id="IPR050194">
    <property type="entry name" value="Glycosyltransferase_grp1"/>
</dbReference>
<feature type="domain" description="Glycosyl transferase family 1" evidence="1">
    <location>
        <begin position="182"/>
        <end position="348"/>
    </location>
</feature>
<dbReference type="AlphaFoldDB" id="A0A4Q0I6F6"/>
<dbReference type="InterPro" id="IPR001296">
    <property type="entry name" value="Glyco_trans_1"/>
</dbReference>
<dbReference type="Pfam" id="PF00534">
    <property type="entry name" value="Glycos_transf_1"/>
    <property type="match status" value="1"/>
</dbReference>
<dbReference type="InterPro" id="IPR028098">
    <property type="entry name" value="Glyco_trans_4-like_N"/>
</dbReference>
<gene>
    <name evidence="3" type="ORF">EFD62_07010</name>
</gene>
<dbReference type="PANTHER" id="PTHR45947:SF3">
    <property type="entry name" value="SULFOQUINOVOSYL TRANSFERASE SQD2"/>
    <property type="match status" value="1"/>
</dbReference>
<dbReference type="Pfam" id="PF13439">
    <property type="entry name" value="Glyco_transf_4"/>
    <property type="match status" value="1"/>
</dbReference>
<comment type="caution">
    <text evidence="3">The sequence shown here is derived from an EMBL/GenBank/DDBJ whole genome shotgun (WGS) entry which is preliminary data.</text>
</comment>
<dbReference type="Gene3D" id="3.40.50.2000">
    <property type="entry name" value="Glycogen Phosphorylase B"/>
    <property type="match status" value="2"/>
</dbReference>
<evidence type="ECO:0000313" key="4">
    <source>
        <dbReference type="Proteomes" id="UP000289166"/>
    </source>
</evidence>
<dbReference type="EMBL" id="RLII01000006">
    <property type="protein sequence ID" value="RXE59405.1"/>
    <property type="molecule type" value="Genomic_DNA"/>
</dbReference>
<dbReference type="CDD" id="cd03801">
    <property type="entry name" value="GT4_PimA-like"/>
    <property type="match status" value="1"/>
</dbReference>
<dbReference type="OrthoDB" id="9806653at2"/>
<keyword evidence="4" id="KW-1185">Reference proteome</keyword>
<accession>A0A4Q0I6F6</accession>